<evidence type="ECO:0000313" key="3">
    <source>
        <dbReference type="Proteomes" id="UP000317036"/>
    </source>
</evidence>
<dbReference type="OrthoDB" id="222655at186822"/>
<gene>
    <name evidence="2" type="ORF">FPZ49_30290</name>
</gene>
<keyword evidence="1" id="KW-0472">Membrane</keyword>
<feature type="transmembrane region" description="Helical" evidence="1">
    <location>
        <begin position="150"/>
        <end position="173"/>
    </location>
</feature>
<feature type="transmembrane region" description="Helical" evidence="1">
    <location>
        <begin position="72"/>
        <end position="96"/>
    </location>
</feature>
<keyword evidence="1" id="KW-0812">Transmembrane</keyword>
<protein>
    <recommendedName>
        <fullName evidence="4">DUF4386 family protein</fullName>
    </recommendedName>
</protein>
<dbReference type="RefSeq" id="WP_144854066.1">
    <property type="nucleotide sequence ID" value="NZ_VNJI01000059.1"/>
</dbReference>
<evidence type="ECO:0000313" key="2">
    <source>
        <dbReference type="EMBL" id="TVY05413.1"/>
    </source>
</evidence>
<dbReference type="AlphaFoldDB" id="A0A559JZV4"/>
<accession>A0A559JZV4</accession>
<evidence type="ECO:0008006" key="4">
    <source>
        <dbReference type="Google" id="ProtNLM"/>
    </source>
</evidence>
<comment type="caution">
    <text evidence="2">The sequence shown here is derived from an EMBL/GenBank/DDBJ whole genome shotgun (WGS) entry which is preliminary data.</text>
</comment>
<feature type="transmembrane region" description="Helical" evidence="1">
    <location>
        <begin position="39"/>
        <end position="60"/>
    </location>
</feature>
<sequence length="194" mass="20862">MTMGRAYRAFAVIGIAGAIISIIANLLRWVSPDDFLVRNLASAIGLNLLVFGFFSSYLVLSSKLGRYGLISFIVGLLGMLWICCLVWGVAFFGPVLQGLDHTFTSHKPIPEMTPPLSSGFLSAVLLQGVGMILYGIALMLSRTALRWPGLLLIVGSVLGFVMVAGIDVLGPILENLAFIWLCKQVLQDGESEAS</sequence>
<proteinExistence type="predicted"/>
<feature type="transmembrane region" description="Helical" evidence="1">
    <location>
        <begin position="7"/>
        <end position="27"/>
    </location>
</feature>
<feature type="transmembrane region" description="Helical" evidence="1">
    <location>
        <begin position="116"/>
        <end position="138"/>
    </location>
</feature>
<keyword evidence="3" id="KW-1185">Reference proteome</keyword>
<dbReference type="EMBL" id="VNJI01000059">
    <property type="protein sequence ID" value="TVY05413.1"/>
    <property type="molecule type" value="Genomic_DNA"/>
</dbReference>
<name>A0A559JZV4_9BACL</name>
<keyword evidence="1" id="KW-1133">Transmembrane helix</keyword>
<reference evidence="2 3" key="1">
    <citation type="submission" date="2019-07" db="EMBL/GenBank/DDBJ databases">
        <authorList>
            <person name="Kim J."/>
        </authorList>
    </citation>
    <scope>NUCLEOTIDE SEQUENCE [LARGE SCALE GENOMIC DNA]</scope>
    <source>
        <strain evidence="2 3">JC52</strain>
    </source>
</reference>
<organism evidence="2 3">
    <name type="scientific">Paenibacillus cremeus</name>
    <dbReference type="NCBI Taxonomy" id="2163881"/>
    <lineage>
        <taxon>Bacteria</taxon>
        <taxon>Bacillati</taxon>
        <taxon>Bacillota</taxon>
        <taxon>Bacilli</taxon>
        <taxon>Bacillales</taxon>
        <taxon>Paenibacillaceae</taxon>
        <taxon>Paenibacillus</taxon>
    </lineage>
</organism>
<evidence type="ECO:0000256" key="1">
    <source>
        <dbReference type="SAM" id="Phobius"/>
    </source>
</evidence>
<dbReference type="Proteomes" id="UP000317036">
    <property type="component" value="Unassembled WGS sequence"/>
</dbReference>